<gene>
    <name evidence="4" type="primary">6032163</name>
    <name evidence="3" type="ORF">CpipJ_CPIJ001144</name>
</gene>
<dbReference type="VEuPathDB" id="VectorBase:CQUJHB016847"/>
<evidence type="ECO:0000256" key="1">
    <source>
        <dbReference type="SAM" id="MobiDB-lite"/>
    </source>
</evidence>
<name>B0W250_CULQU</name>
<feature type="region of interest" description="Disordered" evidence="1">
    <location>
        <begin position="357"/>
        <end position="380"/>
    </location>
</feature>
<evidence type="ECO:0000313" key="5">
    <source>
        <dbReference type="Proteomes" id="UP000002320"/>
    </source>
</evidence>
<dbReference type="InterPro" id="IPR006578">
    <property type="entry name" value="MADF-dom"/>
</dbReference>
<evidence type="ECO:0000313" key="4">
    <source>
        <dbReference type="EnsemblMetazoa" id="CPIJ001144-PA"/>
    </source>
</evidence>
<feature type="compositionally biased region" description="Acidic residues" evidence="1">
    <location>
        <begin position="358"/>
        <end position="374"/>
    </location>
</feature>
<keyword evidence="5" id="KW-1185">Reference proteome</keyword>
<dbReference type="EMBL" id="DS231825">
    <property type="protein sequence ID" value="EDS28178.1"/>
    <property type="molecule type" value="Genomic_DNA"/>
</dbReference>
<organism>
    <name type="scientific">Culex quinquefasciatus</name>
    <name type="common">Southern house mosquito</name>
    <name type="synonym">Culex pungens</name>
    <dbReference type="NCBI Taxonomy" id="7176"/>
    <lineage>
        <taxon>Eukaryota</taxon>
        <taxon>Metazoa</taxon>
        <taxon>Ecdysozoa</taxon>
        <taxon>Arthropoda</taxon>
        <taxon>Hexapoda</taxon>
        <taxon>Insecta</taxon>
        <taxon>Pterygota</taxon>
        <taxon>Neoptera</taxon>
        <taxon>Endopterygota</taxon>
        <taxon>Diptera</taxon>
        <taxon>Nematocera</taxon>
        <taxon>Culicoidea</taxon>
        <taxon>Culicidae</taxon>
        <taxon>Culicinae</taxon>
        <taxon>Culicini</taxon>
        <taxon>Culex</taxon>
        <taxon>Culex</taxon>
    </lineage>
</organism>
<feature type="region of interest" description="Disordered" evidence="1">
    <location>
        <begin position="488"/>
        <end position="520"/>
    </location>
</feature>
<dbReference type="HOGENOM" id="CLU_424058_0_0_1"/>
<reference evidence="4" key="2">
    <citation type="submission" date="2020-05" db="UniProtKB">
        <authorList>
            <consortium name="EnsemblMetazoa"/>
        </authorList>
    </citation>
    <scope>IDENTIFICATION</scope>
    <source>
        <strain evidence="4">JHB</strain>
    </source>
</reference>
<feature type="domain" description="MADF" evidence="2">
    <location>
        <begin position="12"/>
        <end position="100"/>
    </location>
</feature>
<dbReference type="PROSITE" id="PS51029">
    <property type="entry name" value="MADF"/>
    <property type="match status" value="4"/>
</dbReference>
<dbReference type="PANTHER" id="PTHR21505:SF8">
    <property type="entry name" value="DPT-YFP REPRESSOR BY OVEREXPRESSION, ISOFORM D-RELATED"/>
    <property type="match status" value="1"/>
</dbReference>
<dbReference type="Proteomes" id="UP000002320">
    <property type="component" value="Unassembled WGS sequence"/>
</dbReference>
<dbReference type="OMA" id="MRKIYDC"/>
<feature type="compositionally biased region" description="Acidic residues" evidence="1">
    <location>
        <begin position="488"/>
        <end position="503"/>
    </location>
</feature>
<feature type="compositionally biased region" description="Acidic residues" evidence="1">
    <location>
        <begin position="511"/>
        <end position="520"/>
    </location>
</feature>
<dbReference type="Pfam" id="PF10545">
    <property type="entry name" value="MADF_DNA_bdg"/>
    <property type="match status" value="4"/>
</dbReference>
<protein>
    <recommendedName>
        <fullName evidence="2">MADF domain-containing protein</fullName>
    </recommendedName>
</protein>
<feature type="domain" description="MADF" evidence="2">
    <location>
        <begin position="400"/>
        <end position="490"/>
    </location>
</feature>
<feature type="domain" description="MADF" evidence="2">
    <location>
        <begin position="121"/>
        <end position="211"/>
    </location>
</feature>
<evidence type="ECO:0000259" key="2">
    <source>
        <dbReference type="PROSITE" id="PS51029"/>
    </source>
</evidence>
<sequence length="646" mass="75947">MDRAANRDNTTEFIQIWESEPSLYSANVNLKEGKDKAFKRLVAKLREVNPDADRYAVIKKIASLRSNYRREAKVVKENPDYEPSLWYFPLVHKFLKDDDVKDESYSGDESITAIPEDVLVDFIAILKSEPAVWRTKSWQYRDQDLKAAGFARLVERLQQVRPTADRWATIKMINVMRKKFLIEWRRVREDPAYEPGLWYYDEISFIKDYDQPVPGEERVNTIRSSYWAEVRKLDANPTYQPVLWYWKELDFMEESHVPAENYVDNLREFIEVYKSEPALWRVKSRAYRDREVKAAAYERLLAKLREVDPDADTYSVVKKINTIRSPYRKEAQMVKLNPKYKPVLWYYDLLDFLKDSETPEEGEEGGEAGEENGDEDIKPAKVPVRKTKAQILNKRKVLREFIQLYESEPTLWKVNSKQYRNRELKAEAYQKLANKLKEIQPDADAYAVVKQINSLRSPYRKEIKKIRANPNYRTTLWYFDLLAFLDNEGEESSEEDQEEDDESEKYHPEDTNDGEEEAHEMCDEEDYMIEFKPHSPEKDVKPPRKIQRLMIERLNEPEASSVDPLTVNMSGHSNDTSAQHSSFHGSYLYQPPAEDRFDVYGRNVAMKLRQLPNDQRMLAEKAINDVLFEAEMGTLQRAGPAHYAVN</sequence>
<proteinExistence type="predicted"/>
<dbReference type="KEGG" id="cqu:CpipJ_CPIJ001144"/>
<accession>B0W250</accession>
<dbReference type="InParanoid" id="B0W250"/>
<feature type="domain" description="MADF" evidence="2">
    <location>
        <begin position="268"/>
        <end position="358"/>
    </location>
</feature>
<dbReference type="EnsemblMetazoa" id="CPIJ001144-RA">
    <property type="protein sequence ID" value="CPIJ001144-PA"/>
    <property type="gene ID" value="CPIJ001144"/>
</dbReference>
<dbReference type="VEuPathDB" id="VectorBase:CPIJ001144"/>
<dbReference type="PANTHER" id="PTHR21505">
    <property type="entry name" value="MADF DOMAIN-CONTAINING PROTEIN-RELATED"/>
    <property type="match status" value="1"/>
</dbReference>
<evidence type="ECO:0000313" key="3">
    <source>
        <dbReference type="EMBL" id="EDS28178.1"/>
    </source>
</evidence>
<dbReference type="eggNOG" id="ENOG502S3MH">
    <property type="taxonomic scope" value="Eukaryota"/>
</dbReference>
<dbReference type="SMART" id="SM00595">
    <property type="entry name" value="MADF"/>
    <property type="match status" value="4"/>
</dbReference>
<reference evidence="3" key="1">
    <citation type="submission" date="2007-03" db="EMBL/GenBank/DDBJ databases">
        <title>Annotation of Culex pipiens quinquefasciatus.</title>
        <authorList>
            <consortium name="The Broad Institute Genome Sequencing Platform"/>
            <person name="Atkinson P.W."/>
            <person name="Hemingway J."/>
            <person name="Christensen B.M."/>
            <person name="Higgs S."/>
            <person name="Kodira C."/>
            <person name="Hannick L."/>
            <person name="Megy K."/>
            <person name="O'Leary S."/>
            <person name="Pearson M."/>
            <person name="Haas B.J."/>
            <person name="Mauceli E."/>
            <person name="Wortman J.R."/>
            <person name="Lee N.H."/>
            <person name="Guigo R."/>
            <person name="Stanke M."/>
            <person name="Alvarado L."/>
            <person name="Amedeo P."/>
            <person name="Antoine C.H."/>
            <person name="Arensburger P."/>
            <person name="Bidwell S.L."/>
            <person name="Crawford M."/>
            <person name="Camaro F."/>
            <person name="Devon K."/>
            <person name="Engels R."/>
            <person name="Hammond M."/>
            <person name="Howarth C."/>
            <person name="Koehrsen M."/>
            <person name="Lawson D."/>
            <person name="Montgomery P."/>
            <person name="Nene V."/>
            <person name="Nusbaum C."/>
            <person name="Puiu D."/>
            <person name="Romero-Severson J."/>
            <person name="Severson D.W."/>
            <person name="Shumway M."/>
            <person name="Sisk P."/>
            <person name="Stolte C."/>
            <person name="Zeng Q."/>
            <person name="Eisenstadt E."/>
            <person name="Fraser-Liggett C."/>
            <person name="Strausberg R."/>
            <person name="Galagan J."/>
            <person name="Birren B."/>
            <person name="Collins F.H."/>
        </authorList>
    </citation>
    <scope>NUCLEOTIDE SEQUENCE [LARGE SCALE GENOMIC DNA]</scope>
    <source>
        <strain evidence="3">JHB</strain>
    </source>
</reference>
<dbReference type="AlphaFoldDB" id="B0W250"/>
<dbReference type="OrthoDB" id="7763734at2759"/>